<gene>
    <name evidence="1" type="ORF">M8818_000817</name>
</gene>
<comment type="caution">
    <text evidence="1">The sequence shown here is derived from an EMBL/GenBank/DDBJ whole genome shotgun (WGS) entry which is preliminary data.</text>
</comment>
<dbReference type="EMBL" id="JAMKPW020000003">
    <property type="protein sequence ID" value="KAK8219843.1"/>
    <property type="molecule type" value="Genomic_DNA"/>
</dbReference>
<organism evidence="1 2">
    <name type="scientific">Zalaria obscura</name>
    <dbReference type="NCBI Taxonomy" id="2024903"/>
    <lineage>
        <taxon>Eukaryota</taxon>
        <taxon>Fungi</taxon>
        <taxon>Dikarya</taxon>
        <taxon>Ascomycota</taxon>
        <taxon>Pezizomycotina</taxon>
        <taxon>Dothideomycetes</taxon>
        <taxon>Dothideomycetidae</taxon>
        <taxon>Dothideales</taxon>
        <taxon>Zalariaceae</taxon>
        <taxon>Zalaria</taxon>
    </lineage>
</organism>
<reference evidence="1" key="1">
    <citation type="submission" date="2024-02" db="EMBL/GenBank/DDBJ databases">
        <title>Metagenome Assembled Genome of Zalaria obscura JY119.</title>
        <authorList>
            <person name="Vighnesh L."/>
            <person name="Jagadeeshwari U."/>
            <person name="Venkata Ramana C."/>
            <person name="Sasikala C."/>
        </authorList>
    </citation>
    <scope>NUCLEOTIDE SEQUENCE</scope>
    <source>
        <strain evidence="1">JY119</strain>
    </source>
</reference>
<evidence type="ECO:0000313" key="1">
    <source>
        <dbReference type="EMBL" id="KAK8219843.1"/>
    </source>
</evidence>
<protein>
    <submittedName>
        <fullName evidence="1">Uncharacterized protein</fullName>
    </submittedName>
</protein>
<proteinExistence type="predicted"/>
<dbReference type="Proteomes" id="UP001320706">
    <property type="component" value="Unassembled WGS sequence"/>
</dbReference>
<keyword evidence="2" id="KW-1185">Reference proteome</keyword>
<sequence length="91" mass="9918">MACMLHRFEAHLGYTRALLATCYMSHVGVQGGLTETGRSHQAAAATVRLSEPFEVKVALIATHIYGGTWIPTCCSDLSFRGDRYYTAHVAA</sequence>
<accession>A0ACC3SR27</accession>
<evidence type="ECO:0000313" key="2">
    <source>
        <dbReference type="Proteomes" id="UP001320706"/>
    </source>
</evidence>
<name>A0ACC3SR27_9PEZI</name>